<reference evidence="1" key="1">
    <citation type="submission" date="2023-03" db="EMBL/GenBank/DDBJ databases">
        <title>Massive genome expansion in bonnet fungi (Mycena s.s.) driven by repeated elements and novel gene families across ecological guilds.</title>
        <authorList>
            <consortium name="Lawrence Berkeley National Laboratory"/>
            <person name="Harder C.B."/>
            <person name="Miyauchi S."/>
            <person name="Viragh M."/>
            <person name="Kuo A."/>
            <person name="Thoen E."/>
            <person name="Andreopoulos B."/>
            <person name="Lu D."/>
            <person name="Skrede I."/>
            <person name="Drula E."/>
            <person name="Henrissat B."/>
            <person name="Morin E."/>
            <person name="Kohler A."/>
            <person name="Barry K."/>
            <person name="LaButti K."/>
            <person name="Morin E."/>
            <person name="Salamov A."/>
            <person name="Lipzen A."/>
            <person name="Mereny Z."/>
            <person name="Hegedus B."/>
            <person name="Baldrian P."/>
            <person name="Stursova M."/>
            <person name="Weitz H."/>
            <person name="Taylor A."/>
            <person name="Grigoriev I.V."/>
            <person name="Nagy L.G."/>
            <person name="Martin F."/>
            <person name="Kauserud H."/>
        </authorList>
    </citation>
    <scope>NUCLEOTIDE SEQUENCE</scope>
    <source>
        <strain evidence="1">9284</strain>
    </source>
</reference>
<accession>A0AAD7FTB4</accession>
<proteinExistence type="predicted"/>
<sequence length="238" mass="26968">MSDKTKSSAECHSIESTENAGAFFQGAKHLSVTGGTFTSHVNVHGSEAAVHGAWRRILRSDIDIRGGEIDLVRNWRSSPRNHVRRMYPSKIRADERHLSIFIYEGDGAEEEWRQYLSRHAKIWHPNILQIFVVSDSCGIYAVVANDDLLPFDAYISLRHPSPMMMIHLFACWAVDYEVISWHPAILRFTGDTQEAKQYCPATVPDRSSPEWLGTGLFRGQISRRYQPCGPDAPRVDSV</sequence>
<dbReference type="Proteomes" id="UP001221142">
    <property type="component" value="Unassembled WGS sequence"/>
</dbReference>
<dbReference type="EMBL" id="JARKIF010000004">
    <property type="protein sequence ID" value="KAJ7641911.1"/>
    <property type="molecule type" value="Genomic_DNA"/>
</dbReference>
<evidence type="ECO:0000313" key="2">
    <source>
        <dbReference type="Proteomes" id="UP001221142"/>
    </source>
</evidence>
<dbReference type="AlphaFoldDB" id="A0AAD7FTB4"/>
<organism evidence="1 2">
    <name type="scientific">Roridomyces roridus</name>
    <dbReference type="NCBI Taxonomy" id="1738132"/>
    <lineage>
        <taxon>Eukaryota</taxon>
        <taxon>Fungi</taxon>
        <taxon>Dikarya</taxon>
        <taxon>Basidiomycota</taxon>
        <taxon>Agaricomycotina</taxon>
        <taxon>Agaricomycetes</taxon>
        <taxon>Agaricomycetidae</taxon>
        <taxon>Agaricales</taxon>
        <taxon>Marasmiineae</taxon>
        <taxon>Mycenaceae</taxon>
        <taxon>Roridomyces</taxon>
    </lineage>
</organism>
<protein>
    <submittedName>
        <fullName evidence="1">Uncharacterized protein</fullName>
    </submittedName>
</protein>
<name>A0AAD7FTB4_9AGAR</name>
<comment type="caution">
    <text evidence="1">The sequence shown here is derived from an EMBL/GenBank/DDBJ whole genome shotgun (WGS) entry which is preliminary data.</text>
</comment>
<keyword evidence="2" id="KW-1185">Reference proteome</keyword>
<evidence type="ECO:0000313" key="1">
    <source>
        <dbReference type="EMBL" id="KAJ7641911.1"/>
    </source>
</evidence>
<gene>
    <name evidence="1" type="ORF">FB45DRAFT_363297</name>
</gene>